<accession>A0A673U4C6</accession>
<dbReference type="Ensembl" id="ENSSSUT00005023241.1">
    <property type="protein sequence ID" value="ENSSSUP00005020323.1"/>
    <property type="gene ID" value="ENSSSUG00005013189.1"/>
</dbReference>
<evidence type="ECO:0000256" key="3">
    <source>
        <dbReference type="ARBA" id="ARBA00022448"/>
    </source>
</evidence>
<reference evidence="12 13" key="1">
    <citation type="submission" date="2019-05" db="EMBL/GenBank/DDBJ databases">
        <title>A Chromosome-scale Meerkat (S. suricatta) Genome Assembly.</title>
        <authorList>
            <person name="Dudchenko O."/>
            <person name="Lieberman Aiden E."/>
            <person name="Tung J."/>
            <person name="Barreiro L.B."/>
            <person name="Clutton-Brock T.H."/>
        </authorList>
    </citation>
    <scope>NUCLEOTIDE SEQUENCE [LARGE SCALE GENOMIC DNA]</scope>
</reference>
<keyword evidence="8" id="KW-1133">Transmembrane helix</keyword>
<dbReference type="GO" id="GO:0045275">
    <property type="term" value="C:respiratory chain complex III"/>
    <property type="evidence" value="ECO:0007669"/>
    <property type="project" value="UniProtKB-UniRule"/>
</dbReference>
<keyword evidence="6 11" id="KW-0999">Mitochondrion inner membrane</keyword>
<dbReference type="InterPro" id="IPR008027">
    <property type="entry name" value="QCR9"/>
</dbReference>
<keyword evidence="3 11" id="KW-0813">Transport</keyword>
<comment type="subcellular location">
    <subcellularLocation>
        <location evidence="1 11">Mitochondrion inner membrane</location>
        <topology evidence="1 11">Single-pass membrane protein</topology>
    </subcellularLocation>
</comment>
<name>A0A673U4C6_SURSU</name>
<evidence type="ECO:0000256" key="4">
    <source>
        <dbReference type="ARBA" id="ARBA00022660"/>
    </source>
</evidence>
<evidence type="ECO:0000256" key="7">
    <source>
        <dbReference type="ARBA" id="ARBA00022982"/>
    </source>
</evidence>
<comment type="similarity">
    <text evidence="2 11">Belongs to the UQCR10/QCR9 family.</text>
</comment>
<keyword evidence="4 11" id="KW-0679">Respiratory chain</keyword>
<sequence length="59" mass="6801">MFTVMSYPLLFQRTSTFALTIAMGALFLQQPQTKVCVLSTNIKEGKLWKHIKHESENNE</sequence>
<evidence type="ECO:0000256" key="2">
    <source>
        <dbReference type="ARBA" id="ARBA00007856"/>
    </source>
</evidence>
<evidence type="ECO:0000256" key="1">
    <source>
        <dbReference type="ARBA" id="ARBA00004434"/>
    </source>
</evidence>
<keyword evidence="10" id="KW-0472">Membrane</keyword>
<dbReference type="Proteomes" id="UP000472268">
    <property type="component" value="Chromosome 4"/>
</dbReference>
<reference evidence="12" key="3">
    <citation type="submission" date="2025-09" db="UniProtKB">
        <authorList>
            <consortium name="Ensembl"/>
        </authorList>
    </citation>
    <scope>IDENTIFICATION</scope>
</reference>
<dbReference type="Gene3D" id="1.20.5.260">
    <property type="entry name" value="Cytochrome b-c1 complex subunit 9"/>
    <property type="match status" value="1"/>
</dbReference>
<evidence type="ECO:0000256" key="9">
    <source>
        <dbReference type="ARBA" id="ARBA00023128"/>
    </source>
</evidence>
<dbReference type="GO" id="GO:0005743">
    <property type="term" value="C:mitochondrial inner membrane"/>
    <property type="evidence" value="ECO:0007669"/>
    <property type="project" value="UniProtKB-SubCell"/>
</dbReference>
<keyword evidence="7 11" id="KW-0249">Electron transport</keyword>
<dbReference type="GO" id="GO:0006122">
    <property type="term" value="P:mitochondrial electron transport, ubiquinol to cytochrome c"/>
    <property type="evidence" value="ECO:0007669"/>
    <property type="project" value="UniProtKB-UniRule"/>
</dbReference>
<dbReference type="InterPro" id="IPR036656">
    <property type="entry name" value="QCR9_sf"/>
</dbReference>
<evidence type="ECO:0000313" key="13">
    <source>
        <dbReference type="Proteomes" id="UP000472268"/>
    </source>
</evidence>
<evidence type="ECO:0000256" key="8">
    <source>
        <dbReference type="ARBA" id="ARBA00022989"/>
    </source>
</evidence>
<evidence type="ECO:0000256" key="10">
    <source>
        <dbReference type="ARBA" id="ARBA00023136"/>
    </source>
</evidence>
<dbReference type="OMA" id="WKHIKHE"/>
<keyword evidence="5" id="KW-0812">Transmembrane</keyword>
<comment type="subunit">
    <text evidence="11">Component of the ubiquinol-cytochrome c oxidoreductase (cytochrome b-c1 complex, complex III, CIII), a multisubunit enzyme composed of 3 respiratory subunits cytochrome b, cytochrome c1 and Rieske protein, 2 core protein subunits, and additional low-molecular weight protein subunits.</text>
</comment>
<dbReference type="Pfam" id="PF05365">
    <property type="entry name" value="UCR_UQCRX_QCR9"/>
    <property type="match status" value="1"/>
</dbReference>
<evidence type="ECO:0000256" key="6">
    <source>
        <dbReference type="ARBA" id="ARBA00022792"/>
    </source>
</evidence>
<comment type="function">
    <text evidence="11">Component of the ubiquinol-cytochrome c oxidoreductase, a multisubunit transmembrane complex that is part of the mitochondrial electron transport chain which drives oxidative phosphorylation. The complex plays an important role in the uptake of multiple carbon sources present in different host niches.</text>
</comment>
<evidence type="ECO:0000256" key="11">
    <source>
        <dbReference type="RuleBase" id="RU368056"/>
    </source>
</evidence>
<keyword evidence="9 11" id="KW-0496">Mitochondrion</keyword>
<protein>
    <recommendedName>
        <fullName evidence="11">Complex III subunit 9</fullName>
    </recommendedName>
</protein>
<reference evidence="12" key="2">
    <citation type="submission" date="2025-08" db="UniProtKB">
        <authorList>
            <consortium name="Ensembl"/>
        </authorList>
    </citation>
    <scope>IDENTIFICATION</scope>
</reference>
<keyword evidence="13" id="KW-1185">Reference proteome</keyword>
<dbReference type="AlphaFoldDB" id="A0A673U4C6"/>
<organism evidence="12 13">
    <name type="scientific">Suricata suricatta</name>
    <name type="common">Meerkat</name>
    <dbReference type="NCBI Taxonomy" id="37032"/>
    <lineage>
        <taxon>Eukaryota</taxon>
        <taxon>Metazoa</taxon>
        <taxon>Chordata</taxon>
        <taxon>Craniata</taxon>
        <taxon>Vertebrata</taxon>
        <taxon>Euteleostomi</taxon>
        <taxon>Mammalia</taxon>
        <taxon>Eutheria</taxon>
        <taxon>Laurasiatheria</taxon>
        <taxon>Carnivora</taxon>
        <taxon>Feliformia</taxon>
        <taxon>Herpestidae</taxon>
        <taxon>Suricata</taxon>
    </lineage>
</organism>
<evidence type="ECO:0000256" key="5">
    <source>
        <dbReference type="ARBA" id="ARBA00022692"/>
    </source>
</evidence>
<evidence type="ECO:0000313" key="12">
    <source>
        <dbReference type="Ensembl" id="ENSSSUP00005020323.1"/>
    </source>
</evidence>
<proteinExistence type="inferred from homology"/>
<dbReference type="SUPFAM" id="SSF81514">
    <property type="entry name" value="Subunit X (non-heme 7 kDa protein) of cytochrome bc1 complex (Ubiquinol-cytochrome c reductase)"/>
    <property type="match status" value="1"/>
</dbReference>